<dbReference type="InterPro" id="IPR004886">
    <property type="entry name" value="Glucanosyltransferase"/>
</dbReference>
<dbReference type="GO" id="GO:0042124">
    <property type="term" value="F:1,3-beta-glucanosyltransferase activity"/>
    <property type="evidence" value="ECO:0007669"/>
    <property type="project" value="TreeGrafter"/>
</dbReference>
<dbReference type="GO" id="GO:0031505">
    <property type="term" value="P:fungal-type cell wall organization"/>
    <property type="evidence" value="ECO:0007669"/>
    <property type="project" value="TreeGrafter"/>
</dbReference>
<comment type="subcellular location">
    <subcellularLocation>
        <location evidence="1 6">Cell membrane</location>
        <topology evidence="1 6">Lipid-anchor</topology>
        <topology evidence="1 6">GPI-anchor</topology>
    </subcellularLocation>
</comment>
<dbReference type="Pfam" id="PF03198">
    <property type="entry name" value="Glyco_hydro_72"/>
    <property type="match status" value="1"/>
</dbReference>
<dbReference type="EMBL" id="JAKJXP020000007">
    <property type="protein sequence ID" value="KAK7756360.1"/>
    <property type="molecule type" value="Genomic_DNA"/>
</dbReference>
<accession>A0AAN9UVQ9</accession>
<dbReference type="AlphaFoldDB" id="A0AAN9UVQ9"/>
<gene>
    <name evidence="7" type="ORF">SLS62_001586</name>
</gene>
<dbReference type="InterPro" id="IPR017853">
    <property type="entry name" value="GH"/>
</dbReference>
<keyword evidence="5" id="KW-0325">Glycoprotein</keyword>
<proteinExistence type="inferred from homology"/>
<evidence type="ECO:0000256" key="2">
    <source>
        <dbReference type="ARBA" id="ARBA00007528"/>
    </source>
</evidence>
<keyword evidence="4" id="KW-1015">Disulfide bond</keyword>
<keyword evidence="6" id="KW-0472">Membrane</keyword>
<evidence type="ECO:0000313" key="7">
    <source>
        <dbReference type="EMBL" id="KAK7756360.1"/>
    </source>
</evidence>
<evidence type="ECO:0000313" key="8">
    <source>
        <dbReference type="Proteomes" id="UP001320420"/>
    </source>
</evidence>
<keyword evidence="6" id="KW-0449">Lipoprotein</keyword>
<keyword evidence="8" id="KW-1185">Reference proteome</keyword>
<sequence length="290" mass="32583">MCIAYCLSTPHKTILRSAPFESYTADLLQSAFRVVDCMSAYNNTLGVLVANAVINSYPTTVAAPVVRAITRDVKRYMVLAAEADNQRILPVGVSSPHRPSLIRCQFEYFSAGDEKEAIDFFSVRKFEDTPIPIFFSEYGAKLHASGRLFAETRAILSSYMTDTFSGGIVYGFFEAIQGYGLVKRHEDGSIEKLPDFNNLRESVQACAELKHNTSLEAPAGCETEVADFNQWWKAKPEIPESPLDWDEVREQVEDRQWVDVGDEMLDLQVEDLAASVWQRFRIDGTGPRLD</sequence>
<dbReference type="GO" id="GO:0098552">
    <property type="term" value="C:side of membrane"/>
    <property type="evidence" value="ECO:0007669"/>
    <property type="project" value="UniProtKB-KW"/>
</dbReference>
<dbReference type="GO" id="GO:0005886">
    <property type="term" value="C:plasma membrane"/>
    <property type="evidence" value="ECO:0007669"/>
    <property type="project" value="UniProtKB-SubCell"/>
</dbReference>
<keyword evidence="6" id="KW-0336">GPI-anchor</keyword>
<evidence type="ECO:0000256" key="5">
    <source>
        <dbReference type="ARBA" id="ARBA00023180"/>
    </source>
</evidence>
<dbReference type="Proteomes" id="UP001320420">
    <property type="component" value="Unassembled WGS sequence"/>
</dbReference>
<comment type="similarity">
    <text evidence="2 6">Belongs to the glycosyl hydrolase 72 family.</text>
</comment>
<dbReference type="PANTHER" id="PTHR31468:SF2">
    <property type="entry name" value="1,3-BETA-GLUCANOSYLTRANSFERASE GAS1"/>
    <property type="match status" value="1"/>
</dbReference>
<keyword evidence="6" id="KW-0808">Transferase</keyword>
<evidence type="ECO:0000256" key="4">
    <source>
        <dbReference type="ARBA" id="ARBA00023157"/>
    </source>
</evidence>
<keyword evidence="3" id="KW-0732">Signal</keyword>
<evidence type="ECO:0000256" key="6">
    <source>
        <dbReference type="RuleBase" id="RU361209"/>
    </source>
</evidence>
<comment type="caution">
    <text evidence="7">The sequence shown here is derived from an EMBL/GenBank/DDBJ whole genome shotgun (WGS) entry which is preliminary data.</text>
</comment>
<dbReference type="EC" id="2.4.1.-" evidence="6"/>
<dbReference type="Gene3D" id="3.20.20.80">
    <property type="entry name" value="Glycosidases"/>
    <property type="match status" value="1"/>
</dbReference>
<evidence type="ECO:0000256" key="3">
    <source>
        <dbReference type="ARBA" id="ARBA00022729"/>
    </source>
</evidence>
<reference evidence="7 8" key="1">
    <citation type="submission" date="2024-02" db="EMBL/GenBank/DDBJ databases">
        <title>De novo assembly and annotation of 12 fungi associated with fruit tree decline syndrome in Ontario, Canada.</title>
        <authorList>
            <person name="Sulman M."/>
            <person name="Ellouze W."/>
            <person name="Ilyukhin E."/>
        </authorList>
    </citation>
    <scope>NUCLEOTIDE SEQUENCE [LARGE SCALE GENOMIC DNA]</scope>
    <source>
        <strain evidence="7 8">M11/M66-122</strain>
    </source>
</reference>
<organism evidence="7 8">
    <name type="scientific">Diatrype stigma</name>
    <dbReference type="NCBI Taxonomy" id="117547"/>
    <lineage>
        <taxon>Eukaryota</taxon>
        <taxon>Fungi</taxon>
        <taxon>Dikarya</taxon>
        <taxon>Ascomycota</taxon>
        <taxon>Pezizomycotina</taxon>
        <taxon>Sordariomycetes</taxon>
        <taxon>Xylariomycetidae</taxon>
        <taxon>Xylariales</taxon>
        <taxon>Diatrypaceae</taxon>
        <taxon>Diatrype</taxon>
    </lineage>
</organism>
<comment type="function">
    <text evidence="6">Splits internally a 1,3-beta-glucan molecule and transfers the newly generated reducing end (the donor) to the non-reducing end of another 1,3-beta-glucan molecule (the acceptor) forming a 1,3-beta linkage, resulting in the elongation of 1,3-beta-glucan chains in the cell wall.</text>
</comment>
<dbReference type="GO" id="GO:0071970">
    <property type="term" value="P:fungal-type cell wall (1-&gt;3)-beta-D-glucan biosynthetic process"/>
    <property type="evidence" value="ECO:0007669"/>
    <property type="project" value="TreeGrafter"/>
</dbReference>
<name>A0AAN9UVQ9_9PEZI</name>
<dbReference type="SUPFAM" id="SSF51445">
    <property type="entry name" value="(Trans)glycosidases"/>
    <property type="match status" value="1"/>
</dbReference>
<dbReference type="PANTHER" id="PTHR31468">
    <property type="entry name" value="1,3-BETA-GLUCANOSYLTRANSFERASE GAS1"/>
    <property type="match status" value="1"/>
</dbReference>
<protein>
    <recommendedName>
        <fullName evidence="6">1,3-beta-glucanosyltransferase</fullName>
        <ecNumber evidence="6">2.4.1.-</ecNumber>
    </recommendedName>
</protein>
<evidence type="ECO:0000256" key="1">
    <source>
        <dbReference type="ARBA" id="ARBA00004609"/>
    </source>
</evidence>